<dbReference type="OrthoDB" id="5293641at2"/>
<reference evidence="7 8" key="1">
    <citation type="submission" date="2016-10" db="EMBL/GenBank/DDBJ databases">
        <authorList>
            <person name="de Groot N.N."/>
        </authorList>
    </citation>
    <scope>NUCLEOTIDE SEQUENCE [LARGE SCALE GENOMIC DNA]</scope>
    <source>
        <strain evidence="7 8">DSM 8512</strain>
    </source>
</reference>
<dbReference type="Pfam" id="PF07298">
    <property type="entry name" value="NnrU"/>
    <property type="match status" value="1"/>
</dbReference>
<accession>A0A1H8G9G1</accession>
<dbReference type="RefSeq" id="WP_090610964.1">
    <property type="nucleotide sequence ID" value="NZ_CP067124.1"/>
</dbReference>
<keyword evidence="8" id="KW-1185">Reference proteome</keyword>
<sequence>MLILILGVALWWGAHLFKRLAPERRAAMGSGGRGVVAGLLLLSVILMIWGYRVADGAFFWGPHPALKGINNLLMLLAIYLFAADGMKTRVVAHLRHPQLTGFALFTVAHLLPNGDMPSFVLFGGLLLWALVEMAVLNRTTPRPATPTGPFPVRKEAMAAVGAVVVLIVIGLIHGFIGPNPFGA</sequence>
<keyword evidence="4 5" id="KW-0472">Membrane</keyword>
<name>A0A1H8G9G1_9RHOB</name>
<feature type="transmembrane region" description="Helical" evidence="5">
    <location>
        <begin position="65"/>
        <end position="82"/>
    </location>
</feature>
<dbReference type="InterPro" id="IPR009915">
    <property type="entry name" value="NnrU_dom"/>
</dbReference>
<proteinExistence type="predicted"/>
<feature type="transmembrane region" description="Helical" evidence="5">
    <location>
        <begin position="32"/>
        <end position="53"/>
    </location>
</feature>
<organism evidence="7 8">
    <name type="scientific">Paracoccus alcaliphilus</name>
    <dbReference type="NCBI Taxonomy" id="34002"/>
    <lineage>
        <taxon>Bacteria</taxon>
        <taxon>Pseudomonadati</taxon>
        <taxon>Pseudomonadota</taxon>
        <taxon>Alphaproteobacteria</taxon>
        <taxon>Rhodobacterales</taxon>
        <taxon>Paracoccaceae</taxon>
        <taxon>Paracoccus</taxon>
    </lineage>
</organism>
<evidence type="ECO:0000256" key="5">
    <source>
        <dbReference type="SAM" id="Phobius"/>
    </source>
</evidence>
<evidence type="ECO:0000256" key="1">
    <source>
        <dbReference type="ARBA" id="ARBA00004141"/>
    </source>
</evidence>
<feature type="transmembrane region" description="Helical" evidence="5">
    <location>
        <begin position="156"/>
        <end position="176"/>
    </location>
</feature>
<protein>
    <submittedName>
        <fullName evidence="7">Uncharacterized membrane protein</fullName>
    </submittedName>
</protein>
<dbReference type="STRING" id="34002.SAMN04489859_100654"/>
<dbReference type="AlphaFoldDB" id="A0A1H8G9G1"/>
<dbReference type="Proteomes" id="UP000199054">
    <property type="component" value="Unassembled WGS sequence"/>
</dbReference>
<gene>
    <name evidence="7" type="ORF">SAMN04489859_100654</name>
</gene>
<evidence type="ECO:0000256" key="3">
    <source>
        <dbReference type="ARBA" id="ARBA00022989"/>
    </source>
</evidence>
<evidence type="ECO:0000313" key="7">
    <source>
        <dbReference type="EMBL" id="SEN40390.1"/>
    </source>
</evidence>
<evidence type="ECO:0000259" key="6">
    <source>
        <dbReference type="Pfam" id="PF07298"/>
    </source>
</evidence>
<evidence type="ECO:0000313" key="8">
    <source>
        <dbReference type="Proteomes" id="UP000199054"/>
    </source>
</evidence>
<evidence type="ECO:0000256" key="4">
    <source>
        <dbReference type="ARBA" id="ARBA00023136"/>
    </source>
</evidence>
<comment type="subcellular location">
    <subcellularLocation>
        <location evidence="1">Membrane</location>
        <topology evidence="1">Multi-pass membrane protein</topology>
    </subcellularLocation>
</comment>
<dbReference type="GO" id="GO:0016020">
    <property type="term" value="C:membrane"/>
    <property type="evidence" value="ECO:0007669"/>
    <property type="project" value="UniProtKB-SubCell"/>
</dbReference>
<keyword evidence="3 5" id="KW-1133">Transmembrane helix</keyword>
<evidence type="ECO:0000256" key="2">
    <source>
        <dbReference type="ARBA" id="ARBA00022692"/>
    </source>
</evidence>
<feature type="domain" description="NnrU" evidence="6">
    <location>
        <begin position="3"/>
        <end position="177"/>
    </location>
</feature>
<keyword evidence="2 5" id="KW-0812">Transmembrane</keyword>
<dbReference type="EMBL" id="FODE01000006">
    <property type="protein sequence ID" value="SEN40390.1"/>
    <property type="molecule type" value="Genomic_DNA"/>
</dbReference>
<feature type="transmembrane region" description="Helical" evidence="5">
    <location>
        <begin position="119"/>
        <end position="136"/>
    </location>
</feature>